<evidence type="ECO:0000256" key="1">
    <source>
        <dbReference type="ARBA" id="ARBA00022527"/>
    </source>
</evidence>
<keyword evidence="2" id="KW-0808">Transferase</keyword>
<evidence type="ECO:0000256" key="2">
    <source>
        <dbReference type="ARBA" id="ARBA00022679"/>
    </source>
</evidence>
<dbReference type="NCBIfam" id="NF003742">
    <property type="entry name" value="PRK05339.1"/>
    <property type="match status" value="1"/>
</dbReference>
<dbReference type="InterPro" id="IPR026530">
    <property type="entry name" value="PSRP"/>
</dbReference>
<dbReference type="GO" id="GO:0004674">
    <property type="term" value="F:protein serine/threonine kinase activity"/>
    <property type="evidence" value="ECO:0007669"/>
    <property type="project" value="UniProtKB-KW"/>
</dbReference>
<dbReference type="PANTHER" id="PTHR31756">
    <property type="entry name" value="PYRUVATE, PHOSPHATE DIKINASE REGULATORY PROTEIN 1, CHLOROPLASTIC"/>
    <property type="match status" value="1"/>
</dbReference>
<keyword evidence="1" id="KW-0723">Serine/threonine-protein kinase</keyword>
<dbReference type="InterPro" id="IPR005177">
    <property type="entry name" value="Kinase-pyrophosphorylase"/>
</dbReference>
<proteinExistence type="inferred from homology"/>
<evidence type="ECO:0000313" key="5">
    <source>
        <dbReference type="EMBL" id="SVA72194.1"/>
    </source>
</evidence>
<sequence>MRTVFFISDRTGITAEALGNSLLTQFTDIEFKRVNLAFIDTPSKAKHAANQVKEASEADGQPALIFSTQISKEYRQLLINSGGIFFDFFETFISELEETLGTKSSHTVGLSHSVTDKNNYGNRIDSINYALSCDDGLNIKNYERADIILTGVSRSGKTPTCLFLALQYGIFAANYPLIEEDLKTIKLPTILQKNKNKLFGLSINPVRLQNIRDERRSNSGYASIDQCRKEVKLAEDMFVQNQVPFLDTSHTSIEEIAGRILNKSAIKRRY</sequence>
<keyword evidence="3" id="KW-0547">Nucleotide-binding</keyword>
<keyword evidence="4" id="KW-0418">Kinase</keyword>
<dbReference type="AlphaFoldDB" id="A0A381Y5A5"/>
<name>A0A381Y5A5_9ZZZZ</name>
<dbReference type="PANTHER" id="PTHR31756:SF3">
    <property type="entry name" value="PYRUVATE, PHOSPHATE DIKINASE REGULATORY PROTEIN 1, CHLOROPLASTIC"/>
    <property type="match status" value="1"/>
</dbReference>
<accession>A0A381Y5A5</accession>
<reference evidence="5" key="1">
    <citation type="submission" date="2018-05" db="EMBL/GenBank/DDBJ databases">
        <authorList>
            <person name="Lanie J.A."/>
            <person name="Ng W.-L."/>
            <person name="Kazmierczak K.M."/>
            <person name="Andrzejewski T.M."/>
            <person name="Davidsen T.M."/>
            <person name="Wayne K.J."/>
            <person name="Tettelin H."/>
            <person name="Glass J.I."/>
            <person name="Rusch D."/>
            <person name="Podicherti R."/>
            <person name="Tsui H.-C.T."/>
            <person name="Winkler M.E."/>
        </authorList>
    </citation>
    <scope>NUCLEOTIDE SEQUENCE</scope>
</reference>
<dbReference type="HAMAP" id="MF_01062">
    <property type="entry name" value="PSRP"/>
    <property type="match status" value="1"/>
</dbReference>
<evidence type="ECO:0000256" key="3">
    <source>
        <dbReference type="ARBA" id="ARBA00022741"/>
    </source>
</evidence>
<organism evidence="5">
    <name type="scientific">marine metagenome</name>
    <dbReference type="NCBI Taxonomy" id="408172"/>
    <lineage>
        <taxon>unclassified sequences</taxon>
        <taxon>metagenomes</taxon>
        <taxon>ecological metagenomes</taxon>
    </lineage>
</organism>
<protein>
    <submittedName>
        <fullName evidence="5">Uncharacterized protein</fullName>
    </submittedName>
</protein>
<dbReference type="Pfam" id="PF03618">
    <property type="entry name" value="Kinase-PPPase"/>
    <property type="match status" value="1"/>
</dbReference>
<dbReference type="GO" id="GO:0005524">
    <property type="term" value="F:ATP binding"/>
    <property type="evidence" value="ECO:0007669"/>
    <property type="project" value="InterPro"/>
</dbReference>
<gene>
    <name evidence="5" type="ORF">METZ01_LOCUS125048</name>
</gene>
<dbReference type="EMBL" id="UINC01017420">
    <property type="protein sequence ID" value="SVA72194.1"/>
    <property type="molecule type" value="Genomic_DNA"/>
</dbReference>
<evidence type="ECO:0000256" key="4">
    <source>
        <dbReference type="ARBA" id="ARBA00022777"/>
    </source>
</evidence>